<dbReference type="PROSITE" id="PS00086">
    <property type="entry name" value="CYTOCHROME_P450"/>
    <property type="match status" value="1"/>
</dbReference>
<evidence type="ECO:0000256" key="3">
    <source>
        <dbReference type="ARBA" id="ARBA00022617"/>
    </source>
</evidence>
<keyword evidence="7 8" id="KW-0503">Monooxygenase</keyword>
<dbReference type="PANTHER" id="PTHR46696:SF4">
    <property type="entry name" value="BIOTIN BIOSYNTHESIS CYTOCHROME P450"/>
    <property type="match status" value="1"/>
</dbReference>
<keyword evidence="5 8" id="KW-0560">Oxidoreductase</keyword>
<sequence>MQLQYSPYDFDVHSDPYPYYERLREQAPVFRNETDDFWALSRHGDVLAALRDSERFSSANGMRMEPAFWGPQAERFFSFVAMDPPKHTRLRGLVMRAFTQHRVQSLEPRLREIARGLLEPLLERGSFDLMSEFAGPFPTEVISELVGVPQADRDMVRKLGMEIMYTEDESTDLRPEAMQAVGALVGYYTELTIERAQRRGDDLLSGLLDAADGGDRLTPEEIVGVLILLVGAGIETAMLTLGNVWHAAWRHPDQRRLALGPGPADARIEDWINEAMRWDPTGQTMLRTTTAPTELHGVEIPAGARILLVTGSANRDPEVFARPEMFDLDRDTADTLVFGSGRHHCLGANLGLLELRIALQEIVSRTADFEVDEAGLRRIHSSNNRGFAALPTTLVPR</sequence>
<dbReference type="SUPFAM" id="SSF48264">
    <property type="entry name" value="Cytochrome P450"/>
    <property type="match status" value="1"/>
</dbReference>
<comment type="similarity">
    <text evidence="2 8">Belongs to the cytochrome P450 family.</text>
</comment>
<comment type="caution">
    <text evidence="9">The sequence shown here is derived from an EMBL/GenBank/DDBJ whole genome shotgun (WGS) entry which is preliminary data.</text>
</comment>
<dbReference type="EMBL" id="JAHKNI010000027">
    <property type="protein sequence ID" value="MBU3067943.1"/>
    <property type="molecule type" value="Genomic_DNA"/>
</dbReference>
<dbReference type="InterPro" id="IPR036396">
    <property type="entry name" value="Cyt_P450_sf"/>
</dbReference>
<evidence type="ECO:0000313" key="10">
    <source>
        <dbReference type="Proteomes" id="UP000733379"/>
    </source>
</evidence>
<gene>
    <name evidence="9" type="ORF">KO481_41325</name>
</gene>
<dbReference type="Pfam" id="PF00067">
    <property type="entry name" value="p450"/>
    <property type="match status" value="1"/>
</dbReference>
<organism evidence="9 10">
    <name type="scientific">Nocardia albiluteola</name>
    <dbReference type="NCBI Taxonomy" id="2842303"/>
    <lineage>
        <taxon>Bacteria</taxon>
        <taxon>Bacillati</taxon>
        <taxon>Actinomycetota</taxon>
        <taxon>Actinomycetes</taxon>
        <taxon>Mycobacteriales</taxon>
        <taxon>Nocardiaceae</taxon>
        <taxon>Nocardia</taxon>
    </lineage>
</organism>
<evidence type="ECO:0000313" key="9">
    <source>
        <dbReference type="EMBL" id="MBU3067943.1"/>
    </source>
</evidence>
<comment type="cofactor">
    <cofactor evidence="1">
        <name>heme</name>
        <dbReference type="ChEBI" id="CHEBI:30413"/>
    </cofactor>
</comment>
<keyword evidence="4 8" id="KW-0479">Metal-binding</keyword>
<keyword evidence="10" id="KW-1185">Reference proteome</keyword>
<evidence type="ECO:0000256" key="1">
    <source>
        <dbReference type="ARBA" id="ARBA00001971"/>
    </source>
</evidence>
<keyword evidence="6 8" id="KW-0408">Iron</keyword>
<dbReference type="PANTHER" id="PTHR46696">
    <property type="entry name" value="P450, PUTATIVE (EUROFUNG)-RELATED"/>
    <property type="match status" value="1"/>
</dbReference>
<proteinExistence type="inferred from homology"/>
<accession>A0ABS6BCS9</accession>
<evidence type="ECO:0000256" key="5">
    <source>
        <dbReference type="ARBA" id="ARBA00023002"/>
    </source>
</evidence>
<dbReference type="InterPro" id="IPR001128">
    <property type="entry name" value="Cyt_P450"/>
</dbReference>
<evidence type="ECO:0000256" key="2">
    <source>
        <dbReference type="ARBA" id="ARBA00010617"/>
    </source>
</evidence>
<evidence type="ECO:0000256" key="4">
    <source>
        <dbReference type="ARBA" id="ARBA00022723"/>
    </source>
</evidence>
<dbReference type="RefSeq" id="WP_215924024.1">
    <property type="nucleotide sequence ID" value="NZ_JAHKNI010000027.1"/>
</dbReference>
<dbReference type="PRINTS" id="PR00359">
    <property type="entry name" value="BP450"/>
</dbReference>
<evidence type="ECO:0000256" key="8">
    <source>
        <dbReference type="RuleBase" id="RU000461"/>
    </source>
</evidence>
<evidence type="ECO:0000256" key="6">
    <source>
        <dbReference type="ARBA" id="ARBA00023004"/>
    </source>
</evidence>
<evidence type="ECO:0000256" key="7">
    <source>
        <dbReference type="ARBA" id="ARBA00023033"/>
    </source>
</evidence>
<dbReference type="InterPro" id="IPR002397">
    <property type="entry name" value="Cyt_P450_B"/>
</dbReference>
<dbReference type="Gene3D" id="1.10.630.10">
    <property type="entry name" value="Cytochrome P450"/>
    <property type="match status" value="1"/>
</dbReference>
<dbReference type="InterPro" id="IPR017972">
    <property type="entry name" value="Cyt_P450_CS"/>
</dbReference>
<keyword evidence="3 8" id="KW-0349">Heme</keyword>
<protein>
    <submittedName>
        <fullName evidence="9">Cytochrome P450</fullName>
    </submittedName>
</protein>
<reference evidence="9 10" key="1">
    <citation type="submission" date="2021-06" db="EMBL/GenBank/DDBJ databases">
        <title>Actinomycetes sequencing.</title>
        <authorList>
            <person name="Shan Q."/>
        </authorList>
    </citation>
    <scope>NUCLEOTIDE SEQUENCE [LARGE SCALE GENOMIC DNA]</scope>
    <source>
        <strain evidence="9 10">NEAU-G5</strain>
    </source>
</reference>
<name>A0ABS6BCS9_9NOCA</name>
<dbReference type="Proteomes" id="UP000733379">
    <property type="component" value="Unassembled WGS sequence"/>
</dbReference>